<evidence type="ECO:0000313" key="2">
    <source>
        <dbReference type="Proteomes" id="UP001595191"/>
    </source>
</evidence>
<keyword evidence="2" id="KW-1185">Reference proteome</keyword>
<proteinExistence type="predicted"/>
<organism evidence="1 2">
    <name type="scientific">Meishania litoralis</name>
    <dbReference type="NCBI Taxonomy" id="3434685"/>
    <lineage>
        <taxon>Bacteria</taxon>
        <taxon>Pseudomonadati</taxon>
        <taxon>Bacteroidota</taxon>
        <taxon>Flavobacteriia</taxon>
        <taxon>Flavobacteriales</taxon>
        <taxon>Flavobacteriaceae</taxon>
        <taxon>Meishania</taxon>
    </lineage>
</organism>
<reference evidence="1" key="1">
    <citation type="submission" date="2024-09" db="EMBL/GenBank/DDBJ databases">
        <authorList>
            <person name="Liu J."/>
        </authorList>
    </citation>
    <scope>NUCLEOTIDE SEQUENCE</scope>
    <source>
        <strain evidence="1">NBU2967</strain>
    </source>
</reference>
<protein>
    <submittedName>
        <fullName evidence="1">O-antigen ligase family protein</fullName>
    </submittedName>
</protein>
<sequence length="619" mass="70327">MAFSLPKTILVLILIIIPSVNNLEVVDSTISSKAFFLTGGLLVLLGCVMSTLLLTKTEEVKFKISKIDISLFFLLVYIIINRYILQSFHGFSIRFIELLLLSFLYLGLRILSLKDYPIVLLSIMLSGIVQGLFFLQVFDNFSPTYFGITLGGGFFNPGPLAGFCATLIVISLGFYVFRFNITSKKTSYSSWTQRLQKICFDTLRQYIPLICMGVIFFILPRTGSRAAWLASLVGCTSVLIYRYRALNKIKALSIYKKVFMCIIVLLVLAVGIFKMYHFKKNSADGRILIWKVTGKMIVKNPIFGIGYDSFKAHYMEEQAYYFERVRKTGELMVADNNSYAFNEILQFLSENGIVGFFHLIVVVFLGLKLKVKEENGFIKVLILIVLGTIVIFSLFSYPSQILPIKIIIVVMFSLLATIDNRKYCRTYHTGRSSFFGKGTKALKLSLVFLGIVVIWEGSSKFRDLKGKYRSWKIAKDLYKYGLYKKSVAEFEKAIPGLENCGELLLNYGKALVMAGQDDKALPILENAKIYLNNTILETTIGDVNKTMGNYEQAEIAYQKAANMVPSRFYPDYLLVKLYDETGQKKKAVERAKIILDKRVKIPSRAIKEIKEEMKKIVDK</sequence>
<dbReference type="Proteomes" id="UP001595191">
    <property type="component" value="Unassembled WGS sequence"/>
</dbReference>
<evidence type="ECO:0000313" key="1">
    <source>
        <dbReference type="EMBL" id="MFH6602301.1"/>
    </source>
</evidence>
<comment type="caution">
    <text evidence="1">The sequence shown here is derived from an EMBL/GenBank/DDBJ whole genome shotgun (WGS) entry which is preliminary data.</text>
</comment>
<keyword evidence="1" id="KW-0436">Ligase</keyword>
<dbReference type="EMBL" id="JBHFPV010000001">
    <property type="protein sequence ID" value="MFH6602301.1"/>
    <property type="molecule type" value="Genomic_DNA"/>
</dbReference>
<gene>
    <name evidence="1" type="ORF">ACEZ3G_02340</name>
</gene>
<name>A0ACC7LFC8_9FLAO</name>
<accession>A0ACC7LFC8</accession>